<proteinExistence type="predicted"/>
<comment type="caution">
    <text evidence="2">The sequence shown here is derived from an EMBL/GenBank/DDBJ whole genome shotgun (WGS) entry which is preliminary data.</text>
</comment>
<organism evidence="2 3">
    <name type="scientific">Rhododendron griersonianum</name>
    <dbReference type="NCBI Taxonomy" id="479676"/>
    <lineage>
        <taxon>Eukaryota</taxon>
        <taxon>Viridiplantae</taxon>
        <taxon>Streptophyta</taxon>
        <taxon>Embryophyta</taxon>
        <taxon>Tracheophyta</taxon>
        <taxon>Spermatophyta</taxon>
        <taxon>Magnoliopsida</taxon>
        <taxon>eudicotyledons</taxon>
        <taxon>Gunneridae</taxon>
        <taxon>Pentapetalae</taxon>
        <taxon>asterids</taxon>
        <taxon>Ericales</taxon>
        <taxon>Ericaceae</taxon>
        <taxon>Ericoideae</taxon>
        <taxon>Rhodoreae</taxon>
        <taxon>Rhododendron</taxon>
    </lineage>
</organism>
<keyword evidence="3" id="KW-1185">Reference proteome</keyword>
<dbReference type="Proteomes" id="UP000823749">
    <property type="component" value="Chromosome 1"/>
</dbReference>
<feature type="compositionally biased region" description="Basic and acidic residues" evidence="1">
    <location>
        <begin position="176"/>
        <end position="187"/>
    </location>
</feature>
<evidence type="ECO:0000313" key="3">
    <source>
        <dbReference type="Proteomes" id="UP000823749"/>
    </source>
</evidence>
<protein>
    <submittedName>
        <fullName evidence="2">Uncharacterized protein</fullName>
    </submittedName>
</protein>
<name>A0AAV6LL71_9ERIC</name>
<reference evidence="2" key="1">
    <citation type="submission" date="2020-08" db="EMBL/GenBank/DDBJ databases">
        <title>Plant Genome Project.</title>
        <authorList>
            <person name="Zhang R.-G."/>
        </authorList>
    </citation>
    <scope>NUCLEOTIDE SEQUENCE</scope>
    <source>
        <strain evidence="2">WSP0</strain>
        <tissue evidence="2">Leaf</tissue>
    </source>
</reference>
<gene>
    <name evidence="2" type="ORF">RHGRI_001722</name>
</gene>
<sequence length="397" mass="44050">MAQFSDLDHAFEGMSIQEAPITPTLERISTNHITGRIVCECSYSSSSSSSLKVLIGVDEDSAANNNWDQYASSHSTSPTSNWEVEHVNPPTDRVLVLISKPCLFPVIAKNKVNSHLRLPIMFIEPSKTLSSPKRRKALIADSDEDSVSTVSYPGTGRMTRSKQTIREQEKAEEEEKDRREAELDDNAKISGFVRKRPSRRSSSAQPSDTSSFHQSPSQEALNVENPADSTLAVPKTPLPESLETPAPQEFDKSVHDSIETFSSPVDTSTLEVDVQPSLKESSLLETHSSEATAHMVLEKTIPLEDATLDLNLNGSSSSHMASSSTTSFDVHIFSSKVKIFCDRICLPVQPPIVFNPVDELTVLLDLPTSCLKSNFPKKRSKNWLRFIRDLPYWISYL</sequence>
<accession>A0AAV6LL71</accession>
<dbReference type="AlphaFoldDB" id="A0AAV6LL71"/>
<evidence type="ECO:0000313" key="2">
    <source>
        <dbReference type="EMBL" id="KAG5565898.1"/>
    </source>
</evidence>
<feature type="region of interest" description="Disordered" evidence="1">
    <location>
        <begin position="131"/>
        <end position="252"/>
    </location>
</feature>
<feature type="compositionally biased region" description="Low complexity" evidence="1">
    <location>
        <begin position="200"/>
        <end position="211"/>
    </location>
</feature>
<evidence type="ECO:0000256" key="1">
    <source>
        <dbReference type="SAM" id="MobiDB-lite"/>
    </source>
</evidence>
<dbReference type="EMBL" id="JACTNZ010000001">
    <property type="protein sequence ID" value="KAG5565898.1"/>
    <property type="molecule type" value="Genomic_DNA"/>
</dbReference>